<evidence type="ECO:0000256" key="5">
    <source>
        <dbReference type="ARBA" id="ARBA00022741"/>
    </source>
</evidence>
<dbReference type="AlphaFoldDB" id="A0A2Z4ADH8"/>
<keyword evidence="3 9" id="KW-0813">Transport</keyword>
<dbReference type="SUPFAM" id="SSF103473">
    <property type="entry name" value="MFS general substrate transporter"/>
    <property type="match status" value="1"/>
</dbReference>
<proteinExistence type="inferred from homology"/>
<feature type="transmembrane region" description="Helical" evidence="9">
    <location>
        <begin position="289"/>
        <end position="312"/>
    </location>
</feature>
<evidence type="ECO:0000256" key="9">
    <source>
        <dbReference type="RuleBase" id="RU363121"/>
    </source>
</evidence>
<comment type="similarity">
    <text evidence="2 9">Belongs to the ADP/ATP translocase tlc family.</text>
</comment>
<dbReference type="InterPro" id="IPR036259">
    <property type="entry name" value="MFS_trans_sf"/>
</dbReference>
<dbReference type="GO" id="GO:0005524">
    <property type="term" value="F:ATP binding"/>
    <property type="evidence" value="ECO:0007669"/>
    <property type="project" value="UniProtKB-KW"/>
</dbReference>
<dbReference type="GO" id="GO:0005471">
    <property type="term" value="F:ATP:ADP antiporter activity"/>
    <property type="evidence" value="ECO:0007669"/>
    <property type="project" value="InterPro"/>
</dbReference>
<evidence type="ECO:0000313" key="11">
    <source>
        <dbReference type="Proteomes" id="UP000247465"/>
    </source>
</evidence>
<evidence type="ECO:0000256" key="3">
    <source>
        <dbReference type="ARBA" id="ARBA00022448"/>
    </source>
</evidence>
<feature type="transmembrane region" description="Helical" evidence="9">
    <location>
        <begin position="139"/>
        <end position="158"/>
    </location>
</feature>
<sequence length="418" mass="45348">MNRSRASICDLWAIGSICLSAAFLLCGYEFARSASNTLFKATFGTRSLPIVMAMTPIGVLAVLWIYGRLLSALGPRRTLFWTSIGSAGIISLTTYGFNLGFAPAIYLLFIFKEAYVVLLIEQYWSFLNSTAGENQARKFYGPITGIASIGAIAGGLLLSQLAEPLGTIRMPYFAALVLLPAAFFSDYGYRRAGEFPAGGNAPSSPREHLGLGVLSRSRMLLIILFVVLTTQVVSAMLGLRFQGILQVEIPDPDKQTAFSGAFFAGLNGVAALLQFVATPLLLKFVPIGVIHIALPIIHIFACAALIATPSVATSGTAFLLFKAFDYSIFRAAKEILYIPLSFDARYRAKEFIDVFGYRFSKGAISLFVALGQRAGFVFESAFGLLALTASSIWLALVWNLARHIKPNPIRTDRDQTKG</sequence>
<evidence type="ECO:0000256" key="8">
    <source>
        <dbReference type="ARBA" id="ARBA00023136"/>
    </source>
</evidence>
<dbReference type="GO" id="GO:0016020">
    <property type="term" value="C:membrane"/>
    <property type="evidence" value="ECO:0007669"/>
    <property type="project" value="UniProtKB-SubCell"/>
</dbReference>
<feature type="transmembrane region" description="Helical" evidence="9">
    <location>
        <begin position="78"/>
        <end position="98"/>
    </location>
</feature>
<evidence type="ECO:0000256" key="1">
    <source>
        <dbReference type="ARBA" id="ARBA00004141"/>
    </source>
</evidence>
<dbReference type="PANTHER" id="PTHR31187:SF1">
    <property type="entry name" value="ADP,ATP CARRIER PROTEIN 1"/>
    <property type="match status" value="1"/>
</dbReference>
<dbReference type="Pfam" id="PF03219">
    <property type="entry name" value="TLC"/>
    <property type="match status" value="1"/>
</dbReference>
<feature type="transmembrane region" description="Helical" evidence="9">
    <location>
        <begin position="170"/>
        <end position="189"/>
    </location>
</feature>
<feature type="transmembrane region" description="Helical" evidence="9">
    <location>
        <begin position="381"/>
        <end position="401"/>
    </location>
</feature>
<comment type="subcellular location">
    <subcellularLocation>
        <location evidence="1 9">Membrane</location>
        <topology evidence="1 9">Multi-pass membrane protein</topology>
    </subcellularLocation>
</comment>
<accession>A0A2Z4ADH8</accession>
<keyword evidence="8 9" id="KW-0472">Membrane</keyword>
<evidence type="ECO:0000313" key="10">
    <source>
        <dbReference type="EMBL" id="AWT58958.1"/>
    </source>
</evidence>
<protein>
    <recommendedName>
        <fullName evidence="9">ADP,ATP carrier protein</fullName>
    </recommendedName>
</protein>
<feature type="transmembrane region" description="Helical" evidence="9">
    <location>
        <begin position="261"/>
        <end position="282"/>
    </location>
</feature>
<dbReference type="EMBL" id="CP029803">
    <property type="protein sequence ID" value="AWT58958.1"/>
    <property type="molecule type" value="Genomic_DNA"/>
</dbReference>
<keyword evidence="6 9" id="KW-0067">ATP-binding</keyword>
<keyword evidence="7 9" id="KW-1133">Transmembrane helix</keyword>
<gene>
    <name evidence="10" type="ORF">DF168_00130</name>
</gene>
<name>A0A2Z4ADH8_9BACT</name>
<keyword evidence="4 9" id="KW-0812">Transmembrane</keyword>
<evidence type="ECO:0000256" key="2">
    <source>
        <dbReference type="ARBA" id="ARBA00007127"/>
    </source>
</evidence>
<organism evidence="10 11">
    <name type="scientific">Candidatus Moanibacter tarae</name>
    <dbReference type="NCBI Taxonomy" id="2200854"/>
    <lineage>
        <taxon>Bacteria</taxon>
        <taxon>Pseudomonadati</taxon>
        <taxon>Verrucomicrobiota</taxon>
        <taxon>Opitutia</taxon>
        <taxon>Puniceicoccales</taxon>
        <taxon>Puniceicoccales incertae sedis</taxon>
        <taxon>Candidatus Moanibacter</taxon>
    </lineage>
</organism>
<evidence type="ECO:0000256" key="4">
    <source>
        <dbReference type="ARBA" id="ARBA00022692"/>
    </source>
</evidence>
<dbReference type="InterPro" id="IPR004667">
    <property type="entry name" value="ADP_ATP_car_bac_type"/>
</dbReference>
<evidence type="ECO:0000256" key="7">
    <source>
        <dbReference type="ARBA" id="ARBA00022989"/>
    </source>
</evidence>
<keyword evidence="5 9" id="KW-0547">Nucleotide-binding</keyword>
<dbReference type="Proteomes" id="UP000247465">
    <property type="component" value="Chromosome"/>
</dbReference>
<dbReference type="PANTHER" id="PTHR31187">
    <property type="match status" value="1"/>
</dbReference>
<feature type="transmembrane region" description="Helical" evidence="9">
    <location>
        <begin position="47"/>
        <end position="66"/>
    </location>
</feature>
<feature type="transmembrane region" description="Helical" evidence="9">
    <location>
        <begin position="104"/>
        <end position="127"/>
    </location>
</feature>
<feature type="transmembrane region" description="Helical" evidence="9">
    <location>
        <begin position="219"/>
        <end position="241"/>
    </location>
</feature>
<evidence type="ECO:0000256" key="6">
    <source>
        <dbReference type="ARBA" id="ARBA00022840"/>
    </source>
</evidence>
<reference evidence="10 11" key="1">
    <citation type="submission" date="2018-06" db="EMBL/GenBank/DDBJ databases">
        <title>Draft Genome Sequence of a Novel Marine Bacterium Related to the Verrucomicrobia.</title>
        <authorList>
            <person name="Vosseberg J."/>
            <person name="Martijn J."/>
            <person name="Ettema T.J.G."/>
        </authorList>
    </citation>
    <scope>NUCLEOTIDE SEQUENCE [LARGE SCALE GENOMIC DNA]</scope>
    <source>
        <strain evidence="10">TARA_B100001123</strain>
    </source>
</reference>
<dbReference type="KEGG" id="mtar:DF168_00130"/>